<proteinExistence type="predicted"/>
<protein>
    <recommendedName>
        <fullName evidence="5">Endosialidase-like protein</fullName>
    </recommendedName>
</protein>
<keyword evidence="1" id="KW-0175">Coiled coil</keyword>
<accession>A0ABV2TD20</accession>
<comment type="caution">
    <text evidence="3">The sequence shown here is derived from an EMBL/GenBank/DDBJ whole genome shotgun (WGS) entry which is preliminary data.</text>
</comment>
<gene>
    <name evidence="3" type="ORF">ABR189_22555</name>
</gene>
<evidence type="ECO:0008006" key="5">
    <source>
        <dbReference type="Google" id="ProtNLM"/>
    </source>
</evidence>
<dbReference type="RefSeq" id="WP_354662750.1">
    <property type="nucleotide sequence ID" value="NZ_JBEXAC010000002.1"/>
</dbReference>
<reference evidence="3 4" key="1">
    <citation type="submission" date="2024-06" db="EMBL/GenBank/DDBJ databases">
        <title>Chitinophaga defluvii sp. nov., isolated from municipal sewage.</title>
        <authorList>
            <person name="Zhang L."/>
        </authorList>
    </citation>
    <scope>NUCLEOTIDE SEQUENCE [LARGE SCALE GENOMIC DNA]</scope>
    <source>
        <strain evidence="3 4">H8</strain>
    </source>
</reference>
<organism evidence="3 4">
    <name type="scientific">Chitinophaga defluvii</name>
    <dbReference type="NCBI Taxonomy" id="3163343"/>
    <lineage>
        <taxon>Bacteria</taxon>
        <taxon>Pseudomonadati</taxon>
        <taxon>Bacteroidota</taxon>
        <taxon>Chitinophagia</taxon>
        <taxon>Chitinophagales</taxon>
        <taxon>Chitinophagaceae</taxon>
        <taxon>Chitinophaga</taxon>
    </lineage>
</organism>
<feature type="coiled-coil region" evidence="1">
    <location>
        <begin position="452"/>
        <end position="479"/>
    </location>
</feature>
<name>A0ABV2TD20_9BACT</name>
<keyword evidence="2" id="KW-0732">Signal</keyword>
<evidence type="ECO:0000313" key="3">
    <source>
        <dbReference type="EMBL" id="MET7000190.1"/>
    </source>
</evidence>
<evidence type="ECO:0000256" key="2">
    <source>
        <dbReference type="SAM" id="SignalP"/>
    </source>
</evidence>
<sequence>MKQFVIFCSSLLLCISDTYAQNSLSIADTRTTGTTPDTYNRNLLLNFKRTDSLQIPGINPSFVVLMGIRPWGDNSGGKAHELAFASNNQIYVRSGLSPAWEGWRRLLVENESGSIGIGTTTPAYNLDVNGTANANTLSLNKNLVLAMPSTNTERGPFNPIWLAVRSGRKLFVDEQFASNTNGIIPYTLSENGSVTITRLTDAGLPNNSGYYLELKHIGNSSPAFGGFRQNFTGRANGTYVHVMRAKLPVGYVLTSNSNVIGTGGTKYWLTNNTGTGKWEDYAYVIQYGNGGTISTAGYIFIDGGPTPTAGNPLVWQLASSTVFDVTHLNDGEGSRVNADMLDSLHAKDLIRNQATEDQVASFRITGNGFIAGNVGIGVTDTKGYKLAVGGSMIAEKIKVKLKTAWPDYVFAPEYTLPSLQEVEAHIKQYQHLPDMPSAKEVAAEGIDLGEMNRKLLQKVEELTLYIIDLKKEVEALKNK</sequence>
<feature type="chain" id="PRO_5045256874" description="Endosialidase-like protein" evidence="2">
    <location>
        <begin position="21"/>
        <end position="479"/>
    </location>
</feature>
<feature type="signal peptide" evidence="2">
    <location>
        <begin position="1"/>
        <end position="20"/>
    </location>
</feature>
<dbReference type="Proteomes" id="UP001549749">
    <property type="component" value="Unassembled WGS sequence"/>
</dbReference>
<keyword evidence="4" id="KW-1185">Reference proteome</keyword>
<evidence type="ECO:0000313" key="4">
    <source>
        <dbReference type="Proteomes" id="UP001549749"/>
    </source>
</evidence>
<evidence type="ECO:0000256" key="1">
    <source>
        <dbReference type="SAM" id="Coils"/>
    </source>
</evidence>
<dbReference type="EMBL" id="JBEXAC010000002">
    <property type="protein sequence ID" value="MET7000190.1"/>
    <property type="molecule type" value="Genomic_DNA"/>
</dbReference>